<evidence type="ECO:0000313" key="2">
    <source>
        <dbReference type="Proteomes" id="UP000677082"/>
    </source>
</evidence>
<sequence>MGPSDRRLIFIPQGFLGGPGKKILGDVPREIVSLAEVKMGVMSLVRIAFGNQGEGLALTFPRVDRKNAEALAQALQPAPVA</sequence>
<evidence type="ECO:0000313" key="1">
    <source>
        <dbReference type="EMBL" id="GIM93068.1"/>
    </source>
</evidence>
<proteinExistence type="predicted"/>
<reference evidence="1 2" key="1">
    <citation type="submission" date="2021-03" db="EMBL/GenBank/DDBJ databases">
        <title>Whole genome shotgun sequence of Actinoplanes toevensis NBRC 105298.</title>
        <authorList>
            <person name="Komaki H."/>
            <person name="Tamura T."/>
        </authorList>
    </citation>
    <scope>NUCLEOTIDE SEQUENCE [LARGE SCALE GENOMIC DNA]</scope>
    <source>
        <strain evidence="1 2">NBRC 105298</strain>
    </source>
</reference>
<dbReference type="RefSeq" id="WP_213008905.1">
    <property type="nucleotide sequence ID" value="NZ_BOQN01000063.1"/>
</dbReference>
<protein>
    <submittedName>
        <fullName evidence="1">Uncharacterized protein</fullName>
    </submittedName>
</protein>
<dbReference type="EMBL" id="BOQN01000063">
    <property type="protein sequence ID" value="GIM93068.1"/>
    <property type="molecule type" value="Genomic_DNA"/>
</dbReference>
<name>A0A919TCH3_9ACTN</name>
<comment type="caution">
    <text evidence="1">The sequence shown here is derived from an EMBL/GenBank/DDBJ whole genome shotgun (WGS) entry which is preliminary data.</text>
</comment>
<accession>A0A919TCH3</accession>
<dbReference type="Proteomes" id="UP000677082">
    <property type="component" value="Unassembled WGS sequence"/>
</dbReference>
<organism evidence="1 2">
    <name type="scientific">Paractinoplanes toevensis</name>
    <dbReference type="NCBI Taxonomy" id="571911"/>
    <lineage>
        <taxon>Bacteria</taxon>
        <taxon>Bacillati</taxon>
        <taxon>Actinomycetota</taxon>
        <taxon>Actinomycetes</taxon>
        <taxon>Micromonosporales</taxon>
        <taxon>Micromonosporaceae</taxon>
        <taxon>Paractinoplanes</taxon>
    </lineage>
</organism>
<gene>
    <name evidence="1" type="ORF">Ato02nite_048610</name>
</gene>
<dbReference type="AlphaFoldDB" id="A0A919TCH3"/>
<keyword evidence="2" id="KW-1185">Reference proteome</keyword>